<name>A0ABV9GRE5_9BURK</name>
<proteinExistence type="predicted"/>
<evidence type="ECO:0000313" key="2">
    <source>
        <dbReference type="Proteomes" id="UP001595967"/>
    </source>
</evidence>
<comment type="caution">
    <text evidence="1">The sequence shown here is derived from an EMBL/GenBank/DDBJ whole genome shotgun (WGS) entry which is preliminary data.</text>
</comment>
<protein>
    <submittedName>
        <fullName evidence="1">Uncharacterized protein</fullName>
    </submittedName>
</protein>
<accession>A0ABV9GRE5</accession>
<dbReference type="RefSeq" id="WP_377723143.1">
    <property type="nucleotide sequence ID" value="NZ_JBHSEW010000001.1"/>
</dbReference>
<dbReference type="Proteomes" id="UP001595967">
    <property type="component" value="Unassembled WGS sequence"/>
</dbReference>
<gene>
    <name evidence="1" type="ORF">ACFO3A_00955</name>
</gene>
<organism evidence="1 2">
    <name type="scientific">Comamonas nitrativorans</name>
    <dbReference type="NCBI Taxonomy" id="108437"/>
    <lineage>
        <taxon>Bacteria</taxon>
        <taxon>Pseudomonadati</taxon>
        <taxon>Pseudomonadota</taxon>
        <taxon>Betaproteobacteria</taxon>
        <taxon>Burkholderiales</taxon>
        <taxon>Comamonadaceae</taxon>
        <taxon>Comamonas</taxon>
    </lineage>
</organism>
<reference evidence="2" key="1">
    <citation type="journal article" date="2019" name="Int. J. Syst. Evol. Microbiol.">
        <title>The Global Catalogue of Microorganisms (GCM) 10K type strain sequencing project: providing services to taxonomists for standard genome sequencing and annotation.</title>
        <authorList>
            <consortium name="The Broad Institute Genomics Platform"/>
            <consortium name="The Broad Institute Genome Sequencing Center for Infectious Disease"/>
            <person name="Wu L."/>
            <person name="Ma J."/>
        </authorList>
    </citation>
    <scope>NUCLEOTIDE SEQUENCE [LARGE SCALE GENOMIC DNA]</scope>
    <source>
        <strain evidence="2">JCM 11650</strain>
    </source>
</reference>
<dbReference type="EMBL" id="JBHSEW010000001">
    <property type="protein sequence ID" value="MFC4620786.1"/>
    <property type="molecule type" value="Genomic_DNA"/>
</dbReference>
<keyword evidence="2" id="KW-1185">Reference proteome</keyword>
<evidence type="ECO:0000313" key="1">
    <source>
        <dbReference type="EMBL" id="MFC4620786.1"/>
    </source>
</evidence>
<sequence length="554" mass="60628">MSTAFVRQLGSESGVQLNPLRDASEIPTTDNSDQVFAIMMRATRGRIDKPFAVDRGNVFKKLGSGEQVRLSALNEAWVHVVEALNKGAYQAIVQRLSTSAATIKYAVVAAEMSTGETPAPTGNFTFTVSEDLPATPYLFAVKHLECFNDGIVLEFRAEEVTSGGLPADNDKLTLRLRDKDGNLLYEFYGSLKNDAKDDYGNSAYLPDVALAQTDAVEITTGVTGASAVVDSDSVAYGYDANGQQKWAKSGTMVCFTEGGTAYTTQDYMAARDKLQYTQFDYAYISSGGTQAPALLAQLAQLAFDTNRQLRFGIPGNLAPEAVVAFVNQLNMGASQTAHLMHAFWAPLKSDDPTGINPHGYFGTETLNIAYGCGRNAQKNAKGFAPKNYPIAGREWPLQRTRIVQTYSPTNQELNLLARAKINPVIYETYTGGGRYVFRDSLTCALVESSLKKLIAVADMSTSIDESVTRAAKDFLQLPMDVSVKKMRDFLTTLFEGAQASGWLAPSNDPQMNGAAWAYDVRPNEQRPYDAMDVSYWLRYDGTNRQTFVTQTLTK</sequence>